<organism evidence="1 2">
    <name type="scientific">Rugamonas apoptosis</name>
    <dbReference type="NCBI Taxonomy" id="2758570"/>
    <lineage>
        <taxon>Bacteria</taxon>
        <taxon>Pseudomonadati</taxon>
        <taxon>Pseudomonadota</taxon>
        <taxon>Betaproteobacteria</taxon>
        <taxon>Burkholderiales</taxon>
        <taxon>Oxalobacteraceae</taxon>
        <taxon>Telluria group</taxon>
        <taxon>Rugamonas</taxon>
    </lineage>
</organism>
<dbReference type="PIRSF" id="PIRSF037290">
    <property type="entry name" value="UCP037290"/>
    <property type="match status" value="1"/>
</dbReference>
<gene>
    <name evidence="1" type="primary">imuA</name>
    <name evidence="1" type="ORF">H3H39_04580</name>
</gene>
<dbReference type="Gene3D" id="3.40.50.300">
    <property type="entry name" value="P-loop containing nucleotide triphosphate hydrolases"/>
    <property type="match status" value="1"/>
</dbReference>
<dbReference type="EMBL" id="JACEZU010000002">
    <property type="protein sequence ID" value="MBA5686326.1"/>
    <property type="molecule type" value="Genomic_DNA"/>
</dbReference>
<dbReference type="InterPro" id="IPR017166">
    <property type="entry name" value="UCP037290"/>
</dbReference>
<dbReference type="InterPro" id="IPR027417">
    <property type="entry name" value="P-loop_NTPase"/>
</dbReference>
<reference evidence="1 2" key="1">
    <citation type="submission" date="2020-07" db="EMBL/GenBank/DDBJ databases">
        <title>Novel species isolated from subtropical streams in China.</title>
        <authorList>
            <person name="Lu H."/>
        </authorList>
    </citation>
    <scope>NUCLEOTIDE SEQUENCE [LARGE SCALE GENOMIC DNA]</scope>
    <source>
        <strain evidence="1 2">LX47W</strain>
    </source>
</reference>
<dbReference type="SUPFAM" id="SSF52540">
    <property type="entry name" value="P-loop containing nucleoside triphosphate hydrolases"/>
    <property type="match status" value="1"/>
</dbReference>
<evidence type="ECO:0000313" key="2">
    <source>
        <dbReference type="Proteomes" id="UP000573499"/>
    </source>
</evidence>
<sequence length="248" mass="27081">MSATSLPSPRSTQAALDQVMRTNVWRASERAVSRATTMATGHAMLDQELPNGGWPRSALVELLVQQHGIGEMQLLKPALAGLSRQQRVAFIQPPYLPHVMACRSWRLNEQNVLWLRPKSSADALWSAEQILKNGSCGAVVLWQSNVRPESLRRLNLAAQSTDTWLWLIRPLAAAADASVSPLRIALRPALGGVSVDIVKRKGPTCEAPIFVPLLDMPAGRQLEQDHHEAPRHRVLTTASIGSAVPALV</sequence>
<dbReference type="NCBIfam" id="NF033429">
    <property type="entry name" value="ImuA_translesion"/>
    <property type="match status" value="1"/>
</dbReference>
<dbReference type="AlphaFoldDB" id="A0A7W2IJJ1"/>
<keyword evidence="2" id="KW-1185">Reference proteome</keyword>
<name>A0A7W2IJJ1_9BURK</name>
<dbReference type="InterPro" id="IPR047610">
    <property type="entry name" value="ImuA_translesion"/>
</dbReference>
<comment type="caution">
    <text evidence="1">The sequence shown here is derived from an EMBL/GenBank/DDBJ whole genome shotgun (WGS) entry which is preliminary data.</text>
</comment>
<dbReference type="Proteomes" id="UP000573499">
    <property type="component" value="Unassembled WGS sequence"/>
</dbReference>
<proteinExistence type="predicted"/>
<evidence type="ECO:0000313" key="1">
    <source>
        <dbReference type="EMBL" id="MBA5686326.1"/>
    </source>
</evidence>
<accession>A0A7W2IJJ1</accession>
<protein>
    <submittedName>
        <fullName evidence="1">Translesion DNA synthesis-associated protein ImuA</fullName>
    </submittedName>
</protein>